<keyword evidence="2" id="KW-1185">Reference proteome</keyword>
<protein>
    <submittedName>
        <fullName evidence="1">3962_t:CDS:1</fullName>
    </submittedName>
</protein>
<name>A0A9N9B2A9_9GLOM</name>
<organism evidence="1 2">
    <name type="scientific">Diversispora eburnea</name>
    <dbReference type="NCBI Taxonomy" id="1213867"/>
    <lineage>
        <taxon>Eukaryota</taxon>
        <taxon>Fungi</taxon>
        <taxon>Fungi incertae sedis</taxon>
        <taxon>Mucoromycota</taxon>
        <taxon>Glomeromycotina</taxon>
        <taxon>Glomeromycetes</taxon>
        <taxon>Diversisporales</taxon>
        <taxon>Diversisporaceae</taxon>
        <taxon>Diversispora</taxon>
    </lineage>
</organism>
<dbReference type="Proteomes" id="UP000789706">
    <property type="component" value="Unassembled WGS sequence"/>
</dbReference>
<accession>A0A9N9B2A9</accession>
<evidence type="ECO:0000313" key="1">
    <source>
        <dbReference type="EMBL" id="CAG8553184.1"/>
    </source>
</evidence>
<dbReference type="EMBL" id="CAJVPK010000836">
    <property type="protein sequence ID" value="CAG8553184.1"/>
    <property type="molecule type" value="Genomic_DNA"/>
</dbReference>
<dbReference type="AlphaFoldDB" id="A0A9N9B2A9"/>
<gene>
    <name evidence="1" type="ORF">DEBURN_LOCUS7205</name>
</gene>
<sequence length="42" mass="4938">MFKNLLAFNECSRKDLQLGDKFVPNHINVNEINIACIRPYEE</sequence>
<evidence type="ECO:0000313" key="2">
    <source>
        <dbReference type="Proteomes" id="UP000789706"/>
    </source>
</evidence>
<proteinExistence type="predicted"/>
<comment type="caution">
    <text evidence="1">The sequence shown here is derived from an EMBL/GenBank/DDBJ whole genome shotgun (WGS) entry which is preliminary data.</text>
</comment>
<reference evidence="1" key="1">
    <citation type="submission" date="2021-06" db="EMBL/GenBank/DDBJ databases">
        <authorList>
            <person name="Kallberg Y."/>
            <person name="Tangrot J."/>
            <person name="Rosling A."/>
        </authorList>
    </citation>
    <scope>NUCLEOTIDE SEQUENCE</scope>
    <source>
        <strain evidence="1">AZ414A</strain>
    </source>
</reference>